<dbReference type="EMBL" id="CAKXZT010000070">
    <property type="protein sequence ID" value="CAH2397108.1"/>
    <property type="molecule type" value="Genomic_DNA"/>
</dbReference>
<keyword evidence="3" id="KW-1185">Reference proteome</keyword>
<name>A0ABM9DKG9_9HYPH</name>
<dbReference type="Proteomes" id="UP001153050">
    <property type="component" value="Unassembled WGS sequence"/>
</dbReference>
<sequence>MDGLEQAHDEDTIETQNRDDESNRAQVNFRHADYICIGAARTCPMARDARAPNPLEPKWISRQSL</sequence>
<gene>
    <name evidence="2" type="ORF">MES5069_1610012</name>
</gene>
<reference evidence="2 3" key="1">
    <citation type="submission" date="2022-03" db="EMBL/GenBank/DDBJ databases">
        <authorList>
            <person name="Brunel B."/>
        </authorList>
    </citation>
    <scope>NUCLEOTIDE SEQUENCE [LARGE SCALE GENOMIC DNA]</scope>
    <source>
        <strain evidence="2">STM5069sample</strain>
    </source>
</reference>
<organism evidence="2 3">
    <name type="scientific">Mesorhizobium escarrei</name>
    <dbReference type="NCBI Taxonomy" id="666018"/>
    <lineage>
        <taxon>Bacteria</taxon>
        <taxon>Pseudomonadati</taxon>
        <taxon>Pseudomonadota</taxon>
        <taxon>Alphaproteobacteria</taxon>
        <taxon>Hyphomicrobiales</taxon>
        <taxon>Phyllobacteriaceae</taxon>
        <taxon>Mesorhizobium</taxon>
    </lineage>
</organism>
<protein>
    <submittedName>
        <fullName evidence="2">Uncharacterized protein</fullName>
    </submittedName>
</protein>
<comment type="caution">
    <text evidence="2">The sequence shown here is derived from an EMBL/GenBank/DDBJ whole genome shotgun (WGS) entry which is preliminary data.</text>
</comment>
<accession>A0ABM9DKG9</accession>
<evidence type="ECO:0000313" key="3">
    <source>
        <dbReference type="Proteomes" id="UP001153050"/>
    </source>
</evidence>
<proteinExistence type="predicted"/>
<evidence type="ECO:0000256" key="1">
    <source>
        <dbReference type="SAM" id="MobiDB-lite"/>
    </source>
</evidence>
<feature type="region of interest" description="Disordered" evidence="1">
    <location>
        <begin position="1"/>
        <end position="25"/>
    </location>
</feature>
<evidence type="ECO:0000313" key="2">
    <source>
        <dbReference type="EMBL" id="CAH2397108.1"/>
    </source>
</evidence>
<feature type="compositionally biased region" description="Basic and acidic residues" evidence="1">
    <location>
        <begin position="1"/>
        <end position="23"/>
    </location>
</feature>